<evidence type="ECO:0000256" key="6">
    <source>
        <dbReference type="SAM" id="MobiDB-lite"/>
    </source>
</evidence>
<keyword evidence="2 5" id="KW-0863">Zinc-finger</keyword>
<dbReference type="PROSITE" id="PS50950">
    <property type="entry name" value="ZF_THAP"/>
    <property type="match status" value="1"/>
</dbReference>
<evidence type="ECO:0000256" key="3">
    <source>
        <dbReference type="ARBA" id="ARBA00022833"/>
    </source>
</evidence>
<dbReference type="GO" id="GO:0008270">
    <property type="term" value="F:zinc ion binding"/>
    <property type="evidence" value="ECO:0007669"/>
    <property type="project" value="UniProtKB-KW"/>
</dbReference>
<proteinExistence type="evidence at transcript level"/>
<evidence type="ECO:0000256" key="2">
    <source>
        <dbReference type="ARBA" id="ARBA00022771"/>
    </source>
</evidence>
<dbReference type="InterPro" id="IPR006612">
    <property type="entry name" value="THAP_Znf"/>
</dbReference>
<accession>A0A1E1XV01</accession>
<evidence type="ECO:0000313" key="8">
    <source>
        <dbReference type="EMBL" id="JAU03126.1"/>
    </source>
</evidence>
<evidence type="ECO:0000259" key="7">
    <source>
        <dbReference type="PROSITE" id="PS50950"/>
    </source>
</evidence>
<feature type="non-terminal residue" evidence="8">
    <location>
        <position position="1"/>
    </location>
</feature>
<keyword evidence="4 5" id="KW-0238">DNA-binding</keyword>
<evidence type="ECO:0000256" key="4">
    <source>
        <dbReference type="ARBA" id="ARBA00023125"/>
    </source>
</evidence>
<name>A0A1E1XV01_AMBSC</name>
<protein>
    <recommendedName>
        <fullName evidence="7">THAP-type domain-containing protein</fullName>
    </recommendedName>
</protein>
<keyword evidence="3" id="KW-0862">Zinc</keyword>
<sequence>CKKMWKGRGKTCSVVVCKNCDRDLKIWDETVCQLHLPELHKDCPCLRPFAMHCFPKGEHNKLIRKGWIANLQRKGFDPGNSARVCSIHFVDGGPTPENPYPTLHLGTSTVPFKSRSERKARMFTSSRVKTSPDRASAASRTDSVVMYQKPDDAIATYQGSPRFKTKPDTMSQASRTDSSATHQRPAHPVATYQRSRRNEKGTLARCLTYWCQVVKVEKEVQVETAENRTDACCTASLSPHLVDAGCQTLVSVPSTLKLHTFKCEAFK</sequence>
<dbReference type="GO" id="GO:0003677">
    <property type="term" value="F:DNA binding"/>
    <property type="evidence" value="ECO:0007669"/>
    <property type="project" value="UniProtKB-UniRule"/>
</dbReference>
<organism evidence="8">
    <name type="scientific">Amblyomma sculptum</name>
    <name type="common">Tick</name>
    <dbReference type="NCBI Taxonomy" id="1581419"/>
    <lineage>
        <taxon>Eukaryota</taxon>
        <taxon>Metazoa</taxon>
        <taxon>Ecdysozoa</taxon>
        <taxon>Arthropoda</taxon>
        <taxon>Chelicerata</taxon>
        <taxon>Arachnida</taxon>
        <taxon>Acari</taxon>
        <taxon>Parasitiformes</taxon>
        <taxon>Ixodida</taxon>
        <taxon>Ixodoidea</taxon>
        <taxon>Ixodidae</taxon>
        <taxon>Amblyomminae</taxon>
        <taxon>Amblyomma</taxon>
    </lineage>
</organism>
<feature type="region of interest" description="Disordered" evidence="6">
    <location>
        <begin position="157"/>
        <end position="195"/>
    </location>
</feature>
<dbReference type="AlphaFoldDB" id="A0A1E1XV01"/>
<keyword evidence="1" id="KW-0479">Metal-binding</keyword>
<reference evidence="8" key="2">
    <citation type="journal article" date="2017" name="Front. Cell. Infect. Microbiol.">
        <title>Analysis of the Salivary Gland Transcriptome of Unfed and Partially Fed Amblyomma sculptum Ticks and Descriptive Proteome of the Saliva.</title>
        <authorList>
            <person name="Esteves E."/>
            <person name="Maruyama S.R."/>
            <person name="Kawahara R."/>
            <person name="Fujita A."/>
            <person name="Martins L.A."/>
            <person name="Righi A.A."/>
            <person name="Costa F.B."/>
            <person name="Palmisano G."/>
            <person name="Labruna M.B."/>
            <person name="Sa-Nunes A."/>
            <person name="Ribeiro J.M.C."/>
            <person name="Fogaca A.C."/>
        </authorList>
    </citation>
    <scope>NUCLEOTIDE SEQUENCE</scope>
</reference>
<feature type="domain" description="THAP-type" evidence="7">
    <location>
        <begin position="8"/>
        <end position="114"/>
    </location>
</feature>
<evidence type="ECO:0000256" key="1">
    <source>
        <dbReference type="ARBA" id="ARBA00022723"/>
    </source>
</evidence>
<evidence type="ECO:0000256" key="5">
    <source>
        <dbReference type="PROSITE-ProRule" id="PRU00309"/>
    </source>
</evidence>
<reference evidence="8" key="1">
    <citation type="submission" date="2016-09" db="EMBL/GenBank/DDBJ databases">
        <authorList>
            <person name="Capua I."/>
            <person name="De Benedictis P."/>
            <person name="Joannis T."/>
            <person name="Lombin L.H."/>
            <person name="Cattoli G."/>
        </authorList>
    </citation>
    <scope>NUCLEOTIDE SEQUENCE</scope>
</reference>
<dbReference type="EMBL" id="GFAA01000309">
    <property type="protein sequence ID" value="JAU03126.1"/>
    <property type="molecule type" value="mRNA"/>
</dbReference>
<feature type="region of interest" description="Disordered" evidence="6">
    <location>
        <begin position="116"/>
        <end position="142"/>
    </location>
</feature>
<feature type="compositionally biased region" description="Polar residues" evidence="6">
    <location>
        <begin position="168"/>
        <end position="182"/>
    </location>
</feature>